<keyword evidence="5" id="KW-0482">Metalloprotease</keyword>
<name>N9M451_9GAMM</name>
<sequence length="500" mass="57082">MQMLDKHTKKLQLLVAFISAFIKNNPKYKCLFLGDLVSATFLTVSSVSRMIKQTLYPLGVLLLGLSINQAQAQTRSELSRTTFETTLSNGLKVIIREDHRAPMVMTQIWYKVGSSDESGNILGVSHALEHMMFKGTHKVPNDEFTRLSRIYGGSINAATFTNYTNYYQLYPKAYFPMALELESDRMSNLLLRQQDFEPEIKVVMEERRQRTDDNPRAQAFERFKWISYPTSHYRQPVIGHMKTLNNIQLNDIKKWYRDWYSPNNAILVIVGNVESEAALAQVQKYFGDIPARPTPPRNDVLEFERLGYRHMEINSNVQVPNLYMTWNVKSLGTAKNPQDAYALTIIRSLLDSGISSRLQDRLVRDRKILTSVSVSYDPYNRGDSLFGISALPAPGVSLQEAQQAIQDEVDVLKTTAMTQQEVDRISTRFISSLIYSQDDIAGQAKMIGNLEVNGLSYRLMDQLPKHFESVSVQDIQRVANAYFVRDNLSTLYLSPEQKAQ</sequence>
<keyword evidence="4" id="KW-0862">Zinc</keyword>
<dbReference type="GO" id="GO:0006508">
    <property type="term" value="P:proteolysis"/>
    <property type="evidence" value="ECO:0007669"/>
    <property type="project" value="UniProtKB-KW"/>
</dbReference>
<dbReference type="PANTHER" id="PTHR43690">
    <property type="entry name" value="NARDILYSIN"/>
    <property type="match status" value="1"/>
</dbReference>
<organism evidence="8 9">
    <name type="scientific">Acinetobacter pseudolwoffii</name>
    <dbReference type="NCBI Taxonomy" id="2053287"/>
    <lineage>
        <taxon>Bacteria</taxon>
        <taxon>Pseudomonadati</taxon>
        <taxon>Pseudomonadota</taxon>
        <taxon>Gammaproteobacteria</taxon>
        <taxon>Moraxellales</taxon>
        <taxon>Moraxellaceae</taxon>
        <taxon>Acinetobacter</taxon>
    </lineage>
</organism>
<keyword evidence="9" id="KW-1185">Reference proteome</keyword>
<dbReference type="MEROPS" id="M16.019"/>
<dbReference type="PATRIC" id="fig|1217709.3.peg.1066"/>
<evidence type="ECO:0008006" key="10">
    <source>
        <dbReference type="Google" id="ProtNLM"/>
    </source>
</evidence>
<evidence type="ECO:0000313" key="9">
    <source>
        <dbReference type="Proteomes" id="UP000023774"/>
    </source>
</evidence>
<protein>
    <recommendedName>
        <fullName evidence="10">Peptidase M16 C-terminal domain-containing protein</fullName>
    </recommendedName>
</protein>
<dbReference type="InterPro" id="IPR050626">
    <property type="entry name" value="Peptidase_M16"/>
</dbReference>
<dbReference type="AlphaFoldDB" id="N9M451"/>
<evidence type="ECO:0000259" key="6">
    <source>
        <dbReference type="Pfam" id="PF00675"/>
    </source>
</evidence>
<comment type="caution">
    <text evidence="8">The sequence shown here is derived from an EMBL/GenBank/DDBJ whole genome shotgun (WGS) entry which is preliminary data.</text>
</comment>
<dbReference type="EMBL" id="APRJ01000010">
    <property type="protein sequence ID" value="ENW87865.1"/>
    <property type="molecule type" value="Genomic_DNA"/>
</dbReference>
<evidence type="ECO:0000313" key="8">
    <source>
        <dbReference type="EMBL" id="ENW87865.1"/>
    </source>
</evidence>
<keyword evidence="2" id="KW-0645">Protease</keyword>
<reference evidence="8 9" key="1">
    <citation type="submission" date="2013-02" db="EMBL/GenBank/DDBJ databases">
        <title>The Genome Sequence of Acinetobacter sp. NIPH 713.</title>
        <authorList>
            <consortium name="The Broad Institute Genome Sequencing Platform"/>
            <consortium name="The Broad Institute Genome Sequencing Center for Infectious Disease"/>
            <person name="Cerqueira G."/>
            <person name="Feldgarden M."/>
            <person name="Courvalin P."/>
            <person name="Perichon B."/>
            <person name="Grillot-Courvalin C."/>
            <person name="Clermont D."/>
            <person name="Rocha E."/>
            <person name="Yoon E.-J."/>
            <person name="Nemec A."/>
            <person name="Walker B."/>
            <person name="Young S.K."/>
            <person name="Zeng Q."/>
            <person name="Gargeya S."/>
            <person name="Fitzgerald M."/>
            <person name="Haas B."/>
            <person name="Abouelleil A."/>
            <person name="Alvarado L."/>
            <person name="Arachchi H.M."/>
            <person name="Berlin A.M."/>
            <person name="Chapman S.B."/>
            <person name="Dewar J."/>
            <person name="Goldberg J."/>
            <person name="Griggs A."/>
            <person name="Gujja S."/>
            <person name="Hansen M."/>
            <person name="Howarth C."/>
            <person name="Imamovic A."/>
            <person name="Larimer J."/>
            <person name="McCowan C."/>
            <person name="Murphy C."/>
            <person name="Neiman D."/>
            <person name="Pearson M."/>
            <person name="Priest M."/>
            <person name="Roberts A."/>
            <person name="Saif S."/>
            <person name="Shea T."/>
            <person name="Sisk P."/>
            <person name="Sykes S."/>
            <person name="Wortman J."/>
            <person name="Nusbaum C."/>
            <person name="Birren B."/>
        </authorList>
    </citation>
    <scope>NUCLEOTIDE SEQUENCE [LARGE SCALE GENOMIC DNA]</scope>
    <source>
        <strain evidence="8 9">NIPH 713</strain>
    </source>
</reference>
<keyword evidence="3" id="KW-0378">Hydrolase</keyword>
<evidence type="ECO:0000256" key="5">
    <source>
        <dbReference type="ARBA" id="ARBA00023049"/>
    </source>
</evidence>
<accession>N9M451</accession>
<proteinExistence type="inferred from homology"/>
<evidence type="ECO:0000256" key="4">
    <source>
        <dbReference type="ARBA" id="ARBA00022833"/>
    </source>
</evidence>
<gene>
    <name evidence="8" type="ORF">F906_01108</name>
</gene>
<dbReference type="InterPro" id="IPR011249">
    <property type="entry name" value="Metalloenz_LuxS/M16"/>
</dbReference>
<evidence type="ECO:0000256" key="3">
    <source>
        <dbReference type="ARBA" id="ARBA00022801"/>
    </source>
</evidence>
<comment type="similarity">
    <text evidence="1">Belongs to the peptidase M16 family.</text>
</comment>
<evidence type="ECO:0000259" key="7">
    <source>
        <dbReference type="Pfam" id="PF05193"/>
    </source>
</evidence>
<dbReference type="GO" id="GO:0008237">
    <property type="term" value="F:metallopeptidase activity"/>
    <property type="evidence" value="ECO:0007669"/>
    <property type="project" value="UniProtKB-KW"/>
</dbReference>
<dbReference type="Proteomes" id="UP000023774">
    <property type="component" value="Unassembled WGS sequence"/>
</dbReference>
<dbReference type="SUPFAM" id="SSF63411">
    <property type="entry name" value="LuxS/MPP-like metallohydrolase"/>
    <property type="match status" value="2"/>
</dbReference>
<dbReference type="Pfam" id="PF00675">
    <property type="entry name" value="Peptidase_M16"/>
    <property type="match status" value="1"/>
</dbReference>
<feature type="domain" description="Peptidase M16 N-terminal" evidence="6">
    <location>
        <begin position="92"/>
        <end position="230"/>
    </location>
</feature>
<feature type="domain" description="Peptidase M16 C-terminal" evidence="7">
    <location>
        <begin position="246"/>
        <end position="426"/>
    </location>
</feature>
<dbReference type="GO" id="GO:0046872">
    <property type="term" value="F:metal ion binding"/>
    <property type="evidence" value="ECO:0007669"/>
    <property type="project" value="InterPro"/>
</dbReference>
<dbReference type="InterPro" id="IPR007863">
    <property type="entry name" value="Peptidase_M16_C"/>
</dbReference>
<dbReference type="InterPro" id="IPR011765">
    <property type="entry name" value="Pept_M16_N"/>
</dbReference>
<dbReference type="PANTHER" id="PTHR43690:SF17">
    <property type="entry name" value="PROTEIN YHJJ"/>
    <property type="match status" value="1"/>
</dbReference>
<evidence type="ECO:0000256" key="1">
    <source>
        <dbReference type="ARBA" id="ARBA00007261"/>
    </source>
</evidence>
<evidence type="ECO:0000256" key="2">
    <source>
        <dbReference type="ARBA" id="ARBA00022670"/>
    </source>
</evidence>
<dbReference type="Gene3D" id="3.30.830.10">
    <property type="entry name" value="Metalloenzyme, LuxS/M16 peptidase-like"/>
    <property type="match status" value="2"/>
</dbReference>
<dbReference type="HOGENOM" id="CLU_009902_1_0_6"/>
<dbReference type="Pfam" id="PF05193">
    <property type="entry name" value="Peptidase_M16_C"/>
    <property type="match status" value="1"/>
</dbReference>